<dbReference type="RefSeq" id="XP_022501404.1">
    <property type="nucleotide sequence ID" value="XM_022642586.1"/>
</dbReference>
<evidence type="ECO:0000313" key="1">
    <source>
        <dbReference type="EMBL" id="OAL36392.1"/>
    </source>
</evidence>
<keyword evidence="2" id="KW-1185">Reference proteome</keyword>
<accession>A0A178D4A9</accession>
<gene>
    <name evidence="1" type="ORF">AYO20_04288</name>
</gene>
<dbReference type="EMBL" id="LVCJ01000022">
    <property type="protein sequence ID" value="OAL36392.1"/>
    <property type="molecule type" value="Genomic_DNA"/>
</dbReference>
<comment type="caution">
    <text evidence="1">The sequence shown here is derived from an EMBL/GenBank/DDBJ whole genome shotgun (WGS) entry which is preliminary data.</text>
</comment>
<organism evidence="1 2">
    <name type="scientific">Fonsecaea nubica</name>
    <dbReference type="NCBI Taxonomy" id="856822"/>
    <lineage>
        <taxon>Eukaryota</taxon>
        <taxon>Fungi</taxon>
        <taxon>Dikarya</taxon>
        <taxon>Ascomycota</taxon>
        <taxon>Pezizomycotina</taxon>
        <taxon>Eurotiomycetes</taxon>
        <taxon>Chaetothyriomycetidae</taxon>
        <taxon>Chaetothyriales</taxon>
        <taxon>Herpotrichiellaceae</taxon>
        <taxon>Fonsecaea</taxon>
    </lineage>
</organism>
<protein>
    <submittedName>
        <fullName evidence="1">Uncharacterized protein</fullName>
    </submittedName>
</protein>
<proteinExistence type="predicted"/>
<dbReference type="GeneID" id="34587708"/>
<reference evidence="1 2" key="1">
    <citation type="submission" date="2016-03" db="EMBL/GenBank/DDBJ databases">
        <title>The draft genome sequence of Fonsecaea nubica causative agent of cutaneous subcutaneous infection in human host.</title>
        <authorList>
            <person name="Costa F."/>
            <person name="Sybren D.H."/>
            <person name="Raittz R.T."/>
            <person name="Weiss V.A."/>
            <person name="Leao A.C."/>
            <person name="Gomes R."/>
            <person name="De Souza E.M."/>
            <person name="Pedrosa F.O."/>
            <person name="Steffens M.B."/>
            <person name="Bombassaro A."/>
            <person name="Tadra-Sfeir M.Z."/>
            <person name="Moreno L.F."/>
            <person name="Najafzadeh M.J."/>
            <person name="Felipe M.S."/>
            <person name="Teixeira M."/>
            <person name="Sun J."/>
            <person name="Xi L."/>
            <person name="Castro M.A."/>
            <person name="Vicente V.A."/>
        </authorList>
    </citation>
    <scope>NUCLEOTIDE SEQUENCE [LARGE SCALE GENOMIC DNA]</scope>
    <source>
        <strain evidence="1 2">CBS 269.64</strain>
    </source>
</reference>
<name>A0A178D4A9_9EURO</name>
<evidence type="ECO:0000313" key="2">
    <source>
        <dbReference type="Proteomes" id="UP000185904"/>
    </source>
</evidence>
<dbReference type="AlphaFoldDB" id="A0A178D4A9"/>
<sequence>MSLLLDSENRYIPTLLALYQAAHAPGAQDAEALSFWQHLFSKHVFKEEYFICDAEMRPAPGDRRRIDRSVRYLSTGNEIIVLCWHEAKGGSTPSAIMECESQALDACKRAIISHPWQPMIYAFTTTKTSGKA</sequence>
<dbReference type="OrthoDB" id="4160591at2759"/>
<dbReference type="Proteomes" id="UP000185904">
    <property type="component" value="Unassembled WGS sequence"/>
</dbReference>